<dbReference type="GO" id="GO:0004252">
    <property type="term" value="F:serine-type endopeptidase activity"/>
    <property type="evidence" value="ECO:0007669"/>
    <property type="project" value="InterPro"/>
</dbReference>
<evidence type="ECO:0000313" key="1">
    <source>
        <dbReference type="EMBL" id="CAL1386946.1"/>
    </source>
</evidence>
<keyword evidence="2" id="KW-1185">Reference proteome</keyword>
<reference evidence="1 2" key="1">
    <citation type="submission" date="2024-04" db="EMBL/GenBank/DDBJ databases">
        <authorList>
            <person name="Fracassetti M."/>
        </authorList>
    </citation>
    <scope>NUCLEOTIDE SEQUENCE [LARGE SCALE GENOMIC DNA]</scope>
</reference>
<protein>
    <submittedName>
        <fullName evidence="1">Uncharacterized protein</fullName>
    </submittedName>
</protein>
<name>A0AAV2ELT6_9ROSI</name>
<dbReference type="Proteomes" id="UP001497516">
    <property type="component" value="Chromosome 5"/>
</dbReference>
<organism evidence="1 2">
    <name type="scientific">Linum trigynum</name>
    <dbReference type="NCBI Taxonomy" id="586398"/>
    <lineage>
        <taxon>Eukaryota</taxon>
        <taxon>Viridiplantae</taxon>
        <taxon>Streptophyta</taxon>
        <taxon>Embryophyta</taxon>
        <taxon>Tracheophyta</taxon>
        <taxon>Spermatophyta</taxon>
        <taxon>Magnoliopsida</taxon>
        <taxon>eudicotyledons</taxon>
        <taxon>Gunneridae</taxon>
        <taxon>Pentapetalae</taxon>
        <taxon>rosids</taxon>
        <taxon>fabids</taxon>
        <taxon>Malpighiales</taxon>
        <taxon>Linaceae</taxon>
        <taxon>Linum</taxon>
    </lineage>
</organism>
<gene>
    <name evidence="1" type="ORF">LTRI10_LOCUS27962</name>
</gene>
<dbReference type="AlphaFoldDB" id="A0AAV2ELT6"/>
<sequence length="86" mass="9301">MSLGLEDGVTSQYEDPIERLLRWRRTCSSPLVQGNDGPIPKSLGNSSPRTLVVAAGSIDRGFRVELHLGNRVSVSGQNGQVPVVWS</sequence>
<dbReference type="InterPro" id="IPR036852">
    <property type="entry name" value="Peptidase_S8/S53_dom_sf"/>
</dbReference>
<accession>A0AAV2ELT6</accession>
<dbReference type="Gene3D" id="3.40.50.200">
    <property type="entry name" value="Peptidase S8/S53 domain"/>
    <property type="match status" value="1"/>
</dbReference>
<evidence type="ECO:0000313" key="2">
    <source>
        <dbReference type="Proteomes" id="UP001497516"/>
    </source>
</evidence>
<dbReference type="Gene3D" id="3.50.30.30">
    <property type="match status" value="1"/>
</dbReference>
<proteinExistence type="predicted"/>
<dbReference type="GO" id="GO:0006508">
    <property type="term" value="P:proteolysis"/>
    <property type="evidence" value="ECO:0007669"/>
    <property type="project" value="InterPro"/>
</dbReference>
<dbReference type="EMBL" id="OZ034818">
    <property type="protein sequence ID" value="CAL1386946.1"/>
    <property type="molecule type" value="Genomic_DNA"/>
</dbReference>